<accession>M0QJJ8</accession>
<dbReference type="eggNOG" id="COG1506">
    <property type="taxonomic scope" value="Bacteria"/>
</dbReference>
<sequence>MTTEIAPTPQTSASTLIPLTDFFDSPTRIGAVISPDGSRYAFLAPWHNRLNVWIQDLDSDAEPHCVTADDNRSVSRFRWTDDPRWLLYQQDSNGDENWHVYRVDLDDPAAPAVDLTPFPGARTMSLEKSQVTPGAMTLLLNARNAAEFDLYELDVASGELTVLAETTEPGGSWVQGRDGDLLWNGITADGDWQLSRRDAETGDLALLTSVPGIDHPMGVTPMQITPDGTGMWMESLRGTDLPRLVRLDLTTGEETEVDSHPTLSLDSTRRAVTETSSPLILDRATGDLLGVRYLGERQVIHALDPRFADILANLEKLSDGDVGELSSDTSGEKWIVSFVHDRDPGATWLYDHATGASRLLFRPFPHLDPSALSPMRPVTIPARDGLDLPSYLTLPSDIPAPEDIQSTVDLDERLPLVVLVHGGPWYRDAWNYSPIVQLLANRGYAVLQVNFRGSIGYGKAHMQAAIGEFAGKMHDDLIDSVDWAVDHGYVDRERVAIFGGSYGGYAALVGAAFTPDVFAAAIDYVGISNLANLIRTQPVFVRPAFVNTWFRYIGDPDDPKGAAEVDARSPINRVDDIRNPLLVAQGANDVRVVREESDLIVEALREREVEVEYLVFDDEGHGFVNPENSIAFYRASERFLARHLGGRQEDGPQS</sequence>
<dbReference type="GO" id="GO:0006508">
    <property type="term" value="P:proteolysis"/>
    <property type="evidence" value="ECO:0007669"/>
    <property type="project" value="InterPro"/>
</dbReference>
<dbReference type="InterPro" id="IPR001375">
    <property type="entry name" value="Peptidase_S9_cat"/>
</dbReference>
<dbReference type="Pfam" id="PF00326">
    <property type="entry name" value="Peptidase_S9"/>
    <property type="match status" value="1"/>
</dbReference>
<protein>
    <submittedName>
        <fullName evidence="3">Peptidase S9 family protein</fullName>
    </submittedName>
</protein>
<keyword evidence="1" id="KW-0378">Hydrolase</keyword>
<dbReference type="EMBL" id="BANX01000015">
    <property type="protein sequence ID" value="GAC68441.1"/>
    <property type="molecule type" value="Genomic_DNA"/>
</dbReference>
<dbReference type="PANTHER" id="PTHR42776">
    <property type="entry name" value="SERINE PEPTIDASE S9 FAMILY MEMBER"/>
    <property type="match status" value="1"/>
</dbReference>
<dbReference type="Gene3D" id="2.120.10.30">
    <property type="entry name" value="TolB, C-terminal domain"/>
    <property type="match status" value="2"/>
</dbReference>
<organism evidence="3 4">
    <name type="scientific">Gordonia soli NBRC 108243</name>
    <dbReference type="NCBI Taxonomy" id="1223545"/>
    <lineage>
        <taxon>Bacteria</taxon>
        <taxon>Bacillati</taxon>
        <taxon>Actinomycetota</taxon>
        <taxon>Actinomycetes</taxon>
        <taxon>Mycobacteriales</taxon>
        <taxon>Gordoniaceae</taxon>
        <taxon>Gordonia</taxon>
    </lineage>
</organism>
<name>M0QJJ8_9ACTN</name>
<keyword evidence="4" id="KW-1185">Reference proteome</keyword>
<dbReference type="AlphaFoldDB" id="M0QJJ8"/>
<gene>
    <name evidence="3" type="ORF">GS4_15_00910</name>
</gene>
<dbReference type="GO" id="GO:0004252">
    <property type="term" value="F:serine-type endopeptidase activity"/>
    <property type="evidence" value="ECO:0007669"/>
    <property type="project" value="TreeGrafter"/>
</dbReference>
<evidence type="ECO:0000256" key="1">
    <source>
        <dbReference type="ARBA" id="ARBA00022801"/>
    </source>
</evidence>
<evidence type="ECO:0000313" key="4">
    <source>
        <dbReference type="Proteomes" id="UP000011666"/>
    </source>
</evidence>
<evidence type="ECO:0000259" key="2">
    <source>
        <dbReference type="Pfam" id="PF00326"/>
    </source>
</evidence>
<dbReference type="PANTHER" id="PTHR42776:SF27">
    <property type="entry name" value="DIPEPTIDYL PEPTIDASE FAMILY MEMBER 6"/>
    <property type="match status" value="1"/>
</dbReference>
<dbReference type="InterPro" id="IPR029058">
    <property type="entry name" value="AB_hydrolase_fold"/>
</dbReference>
<dbReference type="Proteomes" id="UP000011666">
    <property type="component" value="Unassembled WGS sequence"/>
</dbReference>
<dbReference type="STRING" id="1223545.GS4_15_00910"/>
<proteinExistence type="predicted"/>
<dbReference type="SUPFAM" id="SSF69304">
    <property type="entry name" value="Tricorn protease N-terminal domain"/>
    <property type="match status" value="1"/>
</dbReference>
<dbReference type="OrthoDB" id="128799at2"/>
<evidence type="ECO:0000313" key="3">
    <source>
        <dbReference type="EMBL" id="GAC68441.1"/>
    </source>
</evidence>
<dbReference type="RefSeq" id="WP_007620584.1">
    <property type="nucleotide sequence ID" value="NZ_BANX01000015.1"/>
</dbReference>
<reference evidence="3 4" key="1">
    <citation type="submission" date="2013-01" db="EMBL/GenBank/DDBJ databases">
        <title>Whole genome shotgun sequence of Gordonia soli NBRC 108243.</title>
        <authorList>
            <person name="Isaki-Nakamura S."/>
            <person name="Hosoyama A."/>
            <person name="Tsuchikane K."/>
            <person name="Ando Y."/>
            <person name="Baba S."/>
            <person name="Ohji S."/>
            <person name="Hamada M."/>
            <person name="Tamura T."/>
            <person name="Yamazoe A."/>
            <person name="Yamazaki S."/>
            <person name="Fujita N."/>
        </authorList>
    </citation>
    <scope>NUCLEOTIDE SEQUENCE [LARGE SCALE GENOMIC DNA]</scope>
    <source>
        <strain evidence="3 4">NBRC 108243</strain>
    </source>
</reference>
<dbReference type="InterPro" id="IPR011042">
    <property type="entry name" value="6-blade_b-propeller_TolB-like"/>
</dbReference>
<comment type="caution">
    <text evidence="3">The sequence shown here is derived from an EMBL/GenBank/DDBJ whole genome shotgun (WGS) entry which is preliminary data.</text>
</comment>
<feature type="domain" description="Peptidase S9 prolyl oligopeptidase catalytic" evidence="2">
    <location>
        <begin position="430"/>
        <end position="646"/>
    </location>
</feature>
<dbReference type="Gene3D" id="3.40.50.1820">
    <property type="entry name" value="alpha/beta hydrolase"/>
    <property type="match status" value="1"/>
</dbReference>
<dbReference type="SUPFAM" id="SSF53474">
    <property type="entry name" value="alpha/beta-Hydrolases"/>
    <property type="match status" value="1"/>
</dbReference>